<accession>A0A8H6RCI1</accession>
<protein>
    <recommendedName>
        <fullName evidence="3">BTB domain-containing protein</fullName>
    </recommendedName>
</protein>
<evidence type="ECO:0000313" key="2">
    <source>
        <dbReference type="Proteomes" id="UP000660729"/>
    </source>
</evidence>
<dbReference type="Gene3D" id="3.30.710.10">
    <property type="entry name" value="Potassium Channel Kv1.1, Chain A"/>
    <property type="match status" value="1"/>
</dbReference>
<dbReference type="EMBL" id="JABCIY010000227">
    <property type="protein sequence ID" value="KAF7187506.1"/>
    <property type="molecule type" value="Genomic_DNA"/>
</dbReference>
<comment type="caution">
    <text evidence="1">The sequence shown here is derived from an EMBL/GenBank/DDBJ whole genome shotgun (WGS) entry which is preliminary data.</text>
</comment>
<evidence type="ECO:0000313" key="1">
    <source>
        <dbReference type="EMBL" id="KAF7187506.1"/>
    </source>
</evidence>
<gene>
    <name evidence="1" type="ORF">HII31_11130</name>
</gene>
<dbReference type="CDD" id="cd18186">
    <property type="entry name" value="BTB_POZ_ZBTB_KLHL-like"/>
    <property type="match status" value="1"/>
</dbReference>
<dbReference type="SUPFAM" id="SSF54695">
    <property type="entry name" value="POZ domain"/>
    <property type="match status" value="1"/>
</dbReference>
<sequence>MEDSKQRMADLMKALQNDRLISITIGSDPLHIQIQQTVLEAASAWFKNVLKHNSFVEGKSGKIDFPDDDPEAWKILACWITTREFLTTCADTTEDILVCAKCWILGDKYDIKPFQDEAMMELIQSFNENSLDVENREQHQELEGILKLCRSGSKLAILLTEEITFSIDQNNGSSATWDSIGHMDVGHLWQDFCNAHAKLVKDRDWEFSERLGYKGERVDSRPWWKDYMVGDKMYQSI</sequence>
<dbReference type="AlphaFoldDB" id="A0A8H6RCI1"/>
<name>A0A8H6RCI1_9PEZI</name>
<reference evidence="1" key="1">
    <citation type="submission" date="2020-04" db="EMBL/GenBank/DDBJ databases">
        <title>Draft genome resource of the tomato pathogen Pseudocercospora fuligena.</title>
        <authorList>
            <person name="Zaccaron A."/>
        </authorList>
    </citation>
    <scope>NUCLEOTIDE SEQUENCE</scope>
    <source>
        <strain evidence="1">PF001</strain>
    </source>
</reference>
<evidence type="ECO:0008006" key="3">
    <source>
        <dbReference type="Google" id="ProtNLM"/>
    </source>
</evidence>
<dbReference type="OrthoDB" id="194443at2759"/>
<organism evidence="1 2">
    <name type="scientific">Pseudocercospora fuligena</name>
    <dbReference type="NCBI Taxonomy" id="685502"/>
    <lineage>
        <taxon>Eukaryota</taxon>
        <taxon>Fungi</taxon>
        <taxon>Dikarya</taxon>
        <taxon>Ascomycota</taxon>
        <taxon>Pezizomycotina</taxon>
        <taxon>Dothideomycetes</taxon>
        <taxon>Dothideomycetidae</taxon>
        <taxon>Mycosphaerellales</taxon>
        <taxon>Mycosphaerellaceae</taxon>
        <taxon>Pseudocercospora</taxon>
    </lineage>
</organism>
<dbReference type="InterPro" id="IPR011333">
    <property type="entry name" value="SKP1/BTB/POZ_sf"/>
</dbReference>
<keyword evidence="2" id="KW-1185">Reference proteome</keyword>
<dbReference type="Proteomes" id="UP000660729">
    <property type="component" value="Unassembled WGS sequence"/>
</dbReference>
<proteinExistence type="predicted"/>